<evidence type="ECO:0000313" key="4">
    <source>
        <dbReference type="EMBL" id="SUE95003.1"/>
    </source>
</evidence>
<dbReference type="Proteomes" id="UP000254919">
    <property type="component" value="Unassembled WGS sequence"/>
</dbReference>
<dbReference type="PANTHER" id="PTHR13789">
    <property type="entry name" value="MONOOXYGENASE"/>
    <property type="match status" value="1"/>
</dbReference>
<protein>
    <submittedName>
        <fullName evidence="4">3-hydroxybenzoate 6-hydroxylase 1</fullName>
        <ecNumber evidence="4">1.14.13.24</ecNumber>
    </submittedName>
</protein>
<dbReference type="GeneID" id="99631328"/>
<dbReference type="NCBIfam" id="NF005720">
    <property type="entry name" value="PRK07538.1"/>
    <property type="match status" value="1"/>
</dbReference>
<feature type="domain" description="FAD-binding" evidence="3">
    <location>
        <begin position="2"/>
        <end position="351"/>
    </location>
</feature>
<dbReference type="GO" id="GO:0071949">
    <property type="term" value="F:FAD binding"/>
    <property type="evidence" value="ECO:0007669"/>
    <property type="project" value="InterPro"/>
</dbReference>
<keyword evidence="2" id="KW-0503">Monooxygenase</keyword>
<dbReference type="EC" id="1.14.13.24" evidence="4"/>
<dbReference type="SUPFAM" id="SSF51905">
    <property type="entry name" value="FAD/NAD(P)-binding domain"/>
    <property type="match status" value="1"/>
</dbReference>
<dbReference type="InterPro" id="IPR002938">
    <property type="entry name" value="FAD-bd"/>
</dbReference>
<dbReference type="GO" id="GO:0018669">
    <property type="term" value="F:3-hydroxybenzoate 6-monooxygenase activity"/>
    <property type="evidence" value="ECO:0007669"/>
    <property type="project" value="UniProtKB-EC"/>
</dbReference>
<name>A0A379PKV9_9PROT</name>
<reference evidence="4 6" key="1">
    <citation type="submission" date="2018-06" db="EMBL/GenBank/DDBJ databases">
        <authorList>
            <consortium name="Pathogen Informatics"/>
            <person name="Doyle S."/>
        </authorList>
    </citation>
    <scope>NUCLEOTIDE SEQUENCE [LARGE SCALE GENOMIC DNA]</scope>
    <source>
        <strain evidence="4 6">NCTC13291</strain>
    </source>
</reference>
<evidence type="ECO:0000259" key="3">
    <source>
        <dbReference type="Pfam" id="PF01494"/>
    </source>
</evidence>
<dbReference type="InterPro" id="IPR036188">
    <property type="entry name" value="FAD/NAD-bd_sf"/>
</dbReference>
<proteinExistence type="predicted"/>
<dbReference type="RefSeq" id="WP_019463264.1">
    <property type="nucleotide sequence ID" value="NZ_AP031463.1"/>
</dbReference>
<dbReference type="SUPFAM" id="SSF54373">
    <property type="entry name" value="FAD-linked reductases, C-terminal domain"/>
    <property type="match status" value="1"/>
</dbReference>
<evidence type="ECO:0000313" key="5">
    <source>
        <dbReference type="EMBL" id="SUE95418.1"/>
    </source>
</evidence>
<organism evidence="4 6">
    <name type="scientific">Roseomonas mucosa</name>
    <dbReference type="NCBI Taxonomy" id="207340"/>
    <lineage>
        <taxon>Bacteria</taxon>
        <taxon>Pseudomonadati</taxon>
        <taxon>Pseudomonadota</taxon>
        <taxon>Alphaproteobacteria</taxon>
        <taxon>Acetobacterales</taxon>
        <taxon>Roseomonadaceae</taxon>
        <taxon>Roseomonas</taxon>
    </lineage>
</organism>
<accession>A0A379PKV9</accession>
<keyword evidence="1 4" id="KW-0560">Oxidoreductase</keyword>
<dbReference type="Pfam" id="PF01494">
    <property type="entry name" value="FAD_binding_3"/>
    <property type="match status" value="1"/>
</dbReference>
<evidence type="ECO:0000256" key="2">
    <source>
        <dbReference type="ARBA" id="ARBA00023033"/>
    </source>
</evidence>
<evidence type="ECO:0000256" key="1">
    <source>
        <dbReference type="ARBA" id="ARBA00023002"/>
    </source>
</evidence>
<dbReference type="AlphaFoldDB" id="A0A379PKV9"/>
<dbReference type="InterPro" id="IPR050493">
    <property type="entry name" value="FAD-dep_Monooxygenase_BioMet"/>
</dbReference>
<dbReference type="Gene3D" id="3.30.9.30">
    <property type="match status" value="1"/>
</dbReference>
<dbReference type="EMBL" id="UGVN01000002">
    <property type="protein sequence ID" value="SUE95418.1"/>
    <property type="molecule type" value="Genomic_DNA"/>
</dbReference>
<evidence type="ECO:0000313" key="6">
    <source>
        <dbReference type="Proteomes" id="UP000254919"/>
    </source>
</evidence>
<dbReference type="Gene3D" id="3.50.50.60">
    <property type="entry name" value="FAD/NAD(P)-binding domain"/>
    <property type="match status" value="1"/>
</dbReference>
<dbReference type="PRINTS" id="PR00420">
    <property type="entry name" value="RNGMNOXGNASE"/>
</dbReference>
<sequence>MTGIVIAGAGIGGLTAALCLHAKGFGDIRIFEAVPQMKPLGVGINVMPHSSEVLHKLALGPALDEIAVRTRCVEYRTRFGHLIQSDPRNVEAGFSAPQYSIHRGELQFLLFDAVRERLGSDAVKAGKPVKGYRQDSDKVTVLFEDGSDQEADLLIDAEGLRSKVRAQMHPNEGPVCYEGTMMFRGATEMDMIGDGRTMVIAGNHDVKFVTYPISEKARKQGKALTNWVAEVRVDRPRHIQDADWSRGATLDYITPFKDFSMNDMDLVAIMRGAPSVTEFPMIDRDPLPFWTDGRVTLLGDAAHPMYPIGANGASQAIIDGRVLADSLAADPGPGGLQAYEAERRPVATNVVLMNRKGGPEQVLDIADAIVKGPDDRIEDLIAAEELERVAASYRATAGFQRRAV</sequence>
<dbReference type="PANTHER" id="PTHR13789:SF268">
    <property type="entry name" value="5-METHYLPHENAZINE-1-CARBOXYLATE 1-MONOOXYGENASE"/>
    <property type="match status" value="1"/>
</dbReference>
<gene>
    <name evidence="4" type="primary">xlnD_1</name>
    <name evidence="5" type="synonym">xlnD_2</name>
    <name evidence="4" type="ORF">NCTC13291_03886</name>
    <name evidence="5" type="ORF">NCTC13291_04303</name>
</gene>
<dbReference type="EMBL" id="UGVN01000002">
    <property type="protein sequence ID" value="SUE95003.1"/>
    <property type="molecule type" value="Genomic_DNA"/>
</dbReference>